<protein>
    <recommendedName>
        <fullName evidence="3">F-box domain-containing protein</fullName>
    </recommendedName>
</protein>
<gene>
    <name evidence="1" type="ORF">BGZ95_007702</name>
</gene>
<accession>A0AAD4D017</accession>
<evidence type="ECO:0000313" key="2">
    <source>
        <dbReference type="Proteomes" id="UP001194580"/>
    </source>
</evidence>
<dbReference type="Proteomes" id="UP001194580">
    <property type="component" value="Unassembled WGS sequence"/>
</dbReference>
<name>A0AAD4D017_9FUNG</name>
<reference evidence="1" key="1">
    <citation type="journal article" date="2020" name="Fungal Divers.">
        <title>Resolving the Mortierellaceae phylogeny through synthesis of multi-gene phylogenetics and phylogenomics.</title>
        <authorList>
            <person name="Vandepol N."/>
            <person name="Liber J."/>
            <person name="Desiro A."/>
            <person name="Na H."/>
            <person name="Kennedy M."/>
            <person name="Barry K."/>
            <person name="Grigoriev I.V."/>
            <person name="Miller A.N."/>
            <person name="O'Donnell K."/>
            <person name="Stajich J.E."/>
            <person name="Bonito G."/>
        </authorList>
    </citation>
    <scope>NUCLEOTIDE SEQUENCE</scope>
    <source>
        <strain evidence="1">NRRL 28262</strain>
    </source>
</reference>
<keyword evidence="2" id="KW-1185">Reference proteome</keyword>
<dbReference type="EMBL" id="JAAAIL010003838">
    <property type="protein sequence ID" value="KAG0249070.1"/>
    <property type="molecule type" value="Genomic_DNA"/>
</dbReference>
<evidence type="ECO:0000313" key="1">
    <source>
        <dbReference type="EMBL" id="KAG0249070.1"/>
    </source>
</evidence>
<organism evidence="1 2">
    <name type="scientific">Linnemannia exigua</name>
    <dbReference type="NCBI Taxonomy" id="604196"/>
    <lineage>
        <taxon>Eukaryota</taxon>
        <taxon>Fungi</taxon>
        <taxon>Fungi incertae sedis</taxon>
        <taxon>Mucoromycota</taxon>
        <taxon>Mortierellomycotina</taxon>
        <taxon>Mortierellomycetes</taxon>
        <taxon>Mortierellales</taxon>
        <taxon>Mortierellaceae</taxon>
        <taxon>Linnemannia</taxon>
    </lineage>
</organism>
<dbReference type="AlphaFoldDB" id="A0AAD4D017"/>
<comment type="caution">
    <text evidence="1">The sequence shown here is derived from an EMBL/GenBank/DDBJ whole genome shotgun (WGS) entry which is preliminary data.</text>
</comment>
<dbReference type="SUPFAM" id="SSF52047">
    <property type="entry name" value="RNI-like"/>
    <property type="match status" value="1"/>
</dbReference>
<feature type="non-terminal residue" evidence="1">
    <location>
        <position position="267"/>
    </location>
</feature>
<sequence>MDIHPLTLPEIVLIVGKHIPLWIPEQLFSETAWMLRPKDLVAAISVNRLFHSVLTPLLWTVYYEPNEKMTALAELRNYREYRGLYAHIDIEIVQKNSIFFRYLDVPAPFQIPDLRRVRMLQLQCQHLQELRVSPDNGTAWISRLIKLNPNLKVLSWRKKPGPRTTDEFELQNLFPLRRLRYLGLQGWSLQSFFFCHILENNAEHLEEINLGNFARFMDEPRMNDDWSGLRDSSLAKMTEYDAEKAVKLIRGRRLLLPKVKTLHVNSN</sequence>
<evidence type="ECO:0008006" key="3">
    <source>
        <dbReference type="Google" id="ProtNLM"/>
    </source>
</evidence>
<proteinExistence type="predicted"/>